<dbReference type="KEGG" id="cvn:111135240"/>
<evidence type="ECO:0000256" key="3">
    <source>
        <dbReference type="SAM" id="SignalP"/>
    </source>
</evidence>
<sequence>MASKVSILIACLLSTCYCSSKIQRGNRMCYTVKCPPNHIFTPCTENEGKDVCVPCEQGRFMPDIIDSSEWEDYSPFCLPNDCDQCDSTEAVLDNPDTCGITETARCVCDRTKLYYGVNGAGSVTSCTKKTGDLCDRPMYQLNQRGECERCPNGTEKTTADTSLCKKKENPTPTTSPTVADHPSTTLTLSEMGGKTTESTPAESAAIGAGIGVPVFVIVIVIIILCLYRKRKQRGNNEIGNKREKCYTHIVDSSDGSSHSSASDEPLMNQNTKNHFNNNSSISLSTSVKPTGLVKPMISVDESEKKGNTDSDDNIDDEIMHGGYLSEGTDINVQPVGQEDNLNSITEEKYAYSADETDLKRPGASCVGTGPRDWENTELKTVDSESEETNRKLLWVNEGYNENGGSRAARPQEQTSPKQVGLAVPNRGTVMVKPFGFSDDTYPKEIERDSFSERDSEISTVESRVSPPREGSVKPYVFSDTYRAGTEMPVTPNQAIMQEEVLEGAQDINNTPLERIQEEDSLSAQISNQSWCNDPSSQNSTQTPCHLTTESESSLPSKRVRPTDGKSQMLQGSNTTETVEVGPMSAAAAVITQSEGSIAVTIQESPAEKNQSHSSVMADEKEEEGQLENSGSIEGVKREGSTSPLTSNVVMPMVADLMNPMQQRVEPGVTRVQHSQQPIRTVVDGNTERSRENSVSAAANRHDLLQNHSGSMVQNSSRQNSTASSGYDTAKIETIRETESSQSLGLRGLDAAPRLDPNSIPENGSGILGPESQNEYVPGPIKRESRVAIPAALEDSRISRNQPINPVPQQQNVNLESGYCS</sequence>
<feature type="region of interest" description="Disordered" evidence="1">
    <location>
        <begin position="164"/>
        <end position="199"/>
    </location>
</feature>
<feature type="compositionally biased region" description="Basic and acidic residues" evidence="1">
    <location>
        <begin position="729"/>
        <end position="738"/>
    </location>
</feature>
<feature type="chain" id="PRO_5034065033" evidence="3">
    <location>
        <begin position="19"/>
        <end position="820"/>
    </location>
</feature>
<feature type="region of interest" description="Disordered" evidence="1">
    <location>
        <begin position="668"/>
        <end position="695"/>
    </location>
</feature>
<feature type="region of interest" description="Disordered" evidence="1">
    <location>
        <begin position="521"/>
        <end position="579"/>
    </location>
</feature>
<feature type="region of interest" description="Disordered" evidence="1">
    <location>
        <begin position="400"/>
        <end position="419"/>
    </location>
</feature>
<proteinExistence type="predicted"/>
<organism evidence="4 5">
    <name type="scientific">Crassostrea virginica</name>
    <name type="common">Eastern oyster</name>
    <dbReference type="NCBI Taxonomy" id="6565"/>
    <lineage>
        <taxon>Eukaryota</taxon>
        <taxon>Metazoa</taxon>
        <taxon>Spiralia</taxon>
        <taxon>Lophotrochozoa</taxon>
        <taxon>Mollusca</taxon>
        <taxon>Bivalvia</taxon>
        <taxon>Autobranchia</taxon>
        <taxon>Pteriomorphia</taxon>
        <taxon>Ostreida</taxon>
        <taxon>Ostreoidea</taxon>
        <taxon>Ostreidae</taxon>
        <taxon>Crassostrea</taxon>
    </lineage>
</organism>
<feature type="region of interest" description="Disordered" evidence="1">
    <location>
        <begin position="707"/>
        <end position="781"/>
    </location>
</feature>
<feature type="compositionally biased region" description="Polar residues" evidence="1">
    <location>
        <begin position="707"/>
        <end position="726"/>
    </location>
</feature>
<feature type="compositionally biased region" description="Polar residues" evidence="1">
    <location>
        <begin position="521"/>
        <end position="555"/>
    </location>
</feature>
<feature type="compositionally biased region" description="Polar residues" evidence="1">
    <location>
        <begin position="170"/>
        <end position="188"/>
    </location>
</feature>
<feature type="region of interest" description="Disordered" evidence="1">
    <location>
        <begin position="448"/>
        <end position="471"/>
    </location>
</feature>
<evidence type="ECO:0000256" key="1">
    <source>
        <dbReference type="SAM" id="MobiDB-lite"/>
    </source>
</evidence>
<dbReference type="Proteomes" id="UP000694844">
    <property type="component" value="Chromosome 5"/>
</dbReference>
<reference evidence="5" key="1">
    <citation type="submission" date="2025-08" db="UniProtKB">
        <authorList>
            <consortium name="RefSeq"/>
        </authorList>
    </citation>
    <scope>IDENTIFICATION</scope>
    <source>
        <tissue evidence="5">Whole sample</tissue>
    </source>
</reference>
<dbReference type="RefSeq" id="XP_022340823.1">
    <property type="nucleotide sequence ID" value="XM_022485115.1"/>
</dbReference>
<feature type="region of interest" description="Disordered" evidence="1">
    <location>
        <begin position="602"/>
        <end position="645"/>
    </location>
</feature>
<keyword evidence="2" id="KW-1133">Transmembrane helix</keyword>
<keyword evidence="4" id="KW-1185">Reference proteome</keyword>
<evidence type="ECO:0000313" key="5">
    <source>
        <dbReference type="RefSeq" id="XP_022340823.1"/>
    </source>
</evidence>
<dbReference type="GeneID" id="111135240"/>
<evidence type="ECO:0000313" key="4">
    <source>
        <dbReference type="Proteomes" id="UP000694844"/>
    </source>
</evidence>
<feature type="signal peptide" evidence="3">
    <location>
        <begin position="1"/>
        <end position="18"/>
    </location>
</feature>
<feature type="compositionally biased region" description="Polar residues" evidence="1">
    <location>
        <begin position="267"/>
        <end position="287"/>
    </location>
</feature>
<accession>A0A8B8ELP3</accession>
<feature type="compositionally biased region" description="Polar residues" evidence="1">
    <location>
        <begin position="564"/>
        <end position="577"/>
    </location>
</feature>
<feature type="region of interest" description="Disordered" evidence="1">
    <location>
        <begin position="794"/>
        <end position="820"/>
    </location>
</feature>
<feature type="region of interest" description="Disordered" evidence="1">
    <location>
        <begin position="250"/>
        <end position="287"/>
    </location>
</feature>
<protein>
    <submittedName>
        <fullName evidence="5">Uncharacterized protein LOC111135240 isoform X1</fullName>
    </submittedName>
</protein>
<keyword evidence="2" id="KW-0472">Membrane</keyword>
<evidence type="ECO:0000256" key="2">
    <source>
        <dbReference type="SAM" id="Phobius"/>
    </source>
</evidence>
<dbReference type="AlphaFoldDB" id="A0A8B8ELP3"/>
<name>A0A8B8ELP3_CRAVI</name>
<feature type="transmembrane region" description="Helical" evidence="2">
    <location>
        <begin position="204"/>
        <end position="227"/>
    </location>
</feature>
<keyword evidence="2" id="KW-0812">Transmembrane</keyword>
<gene>
    <name evidence="5" type="primary">LOC111135240</name>
</gene>
<keyword evidence="3" id="KW-0732">Signal</keyword>
<dbReference type="OrthoDB" id="6078191at2759"/>
<feature type="compositionally biased region" description="Low complexity" evidence="1">
    <location>
        <begin position="800"/>
        <end position="813"/>
    </location>
</feature>
<feature type="compositionally biased region" description="Low complexity" evidence="1">
    <location>
        <begin position="252"/>
        <end position="263"/>
    </location>
</feature>